<dbReference type="InterPro" id="IPR021228">
    <property type="entry name" value="BrxD"/>
</dbReference>
<dbReference type="EMBL" id="BLSC01000038">
    <property type="protein sequence ID" value="GFP36995.1"/>
    <property type="molecule type" value="Genomic_DNA"/>
</dbReference>
<dbReference type="Proteomes" id="UP000561271">
    <property type="component" value="Unassembled WGS sequence"/>
</dbReference>
<proteinExistence type="predicted"/>
<name>A0A6V8PWT3_9ACTN</name>
<dbReference type="SUPFAM" id="SSF52540">
    <property type="entry name" value="P-loop containing nucleoside triphosphate hydrolases"/>
    <property type="match status" value="1"/>
</dbReference>
<comment type="caution">
    <text evidence="1">The sequence shown here is derived from an EMBL/GenBank/DDBJ whole genome shotgun (WGS) entry which is preliminary data.</text>
</comment>
<dbReference type="Pfam" id="PF10923">
    <property type="entry name" value="BrxC_BrxD"/>
    <property type="match status" value="2"/>
</dbReference>
<organism evidence="1 2">
    <name type="scientific">Candidatus Hakubella thermalkaliphila</name>
    <dbReference type="NCBI Taxonomy" id="2754717"/>
    <lineage>
        <taxon>Bacteria</taxon>
        <taxon>Bacillati</taxon>
        <taxon>Actinomycetota</taxon>
        <taxon>Actinomycetota incertae sedis</taxon>
        <taxon>Candidatus Hakubellales</taxon>
        <taxon>Candidatus Hakubellaceae</taxon>
        <taxon>Candidatus Hakubella</taxon>
    </lineage>
</organism>
<evidence type="ECO:0000313" key="1">
    <source>
        <dbReference type="EMBL" id="GFP36995.1"/>
    </source>
</evidence>
<dbReference type="RefSeq" id="WP_246273239.1">
    <property type="nucleotide sequence ID" value="NZ_BLSC01000038.1"/>
</dbReference>
<gene>
    <name evidence="1" type="ORF">HKBW3S44_00676</name>
</gene>
<evidence type="ECO:0008006" key="3">
    <source>
        <dbReference type="Google" id="ProtNLM"/>
    </source>
</evidence>
<reference evidence="1 2" key="1">
    <citation type="journal article" date="2020" name="Front. Microbiol.">
        <title>Single-cell genomics of novel Actinobacteria with the Wood-Ljungdahl pathway discovered in a serpentinizing system.</title>
        <authorList>
            <person name="Merino N."/>
            <person name="Kawai M."/>
            <person name="Boyd E.S."/>
            <person name="Colman D.R."/>
            <person name="McGlynn S.E."/>
            <person name="Nealson K.H."/>
            <person name="Kurokawa K."/>
            <person name="Hongoh Y."/>
        </authorList>
    </citation>
    <scope>NUCLEOTIDE SEQUENCE [LARGE SCALE GENOMIC DNA]</scope>
    <source>
        <strain evidence="1 2">S44</strain>
    </source>
</reference>
<evidence type="ECO:0000313" key="2">
    <source>
        <dbReference type="Proteomes" id="UP000561271"/>
    </source>
</evidence>
<dbReference type="InterPro" id="IPR027417">
    <property type="entry name" value="P-loop_NTPase"/>
</dbReference>
<dbReference type="AlphaFoldDB" id="A0A6V8PWT3"/>
<protein>
    <recommendedName>
        <fullName evidence="3">Orc1-like AAA ATPase domain-containing protein</fullName>
    </recommendedName>
</protein>
<accession>A0A6V8PWT3</accession>
<sequence length="392" mass="43536">MGRIGEDPRLRAVLEKARSRAKLPYASDVPKATALALVESCRQGTAPVQGALVLAVGREDLIDSMKHDLVHVASRGSCLRVINGVFGMGKTLTLRVLQEYAHREGFATSFLTLSSRECPMDDLAAIYRHIVKGIRVAGCLDRLALEQILEDWARKVKEDATRRRLVLWALSELDTCFKGALTQYYEGVQFAKPEKTDLALRWFRGETTVIDARRLGLNSNISPENALGMLGNLTRMLRFIGVRGLVTLLDEADAIPSLPSAGRREEAYANLLSLARAASSTPYSYFVYATTPSFFDSIPPGFVEALKNVTTLEQMTSGELTELAQELRDLHFQAYGWHRGDLRGSSLRKFVRRCMSTSINTPRAFVRAIIAALDICEQDRESGLDRIGHMLS</sequence>